<dbReference type="Pfam" id="PF03485">
    <property type="entry name" value="Arg_tRNA_synt_N"/>
    <property type="match status" value="1"/>
</dbReference>
<evidence type="ECO:0000256" key="10">
    <source>
        <dbReference type="RuleBase" id="RU363038"/>
    </source>
</evidence>
<dbReference type="NCBIfam" id="TIGR00456">
    <property type="entry name" value="argS"/>
    <property type="match status" value="1"/>
</dbReference>
<evidence type="ECO:0000259" key="11">
    <source>
        <dbReference type="SMART" id="SM00836"/>
    </source>
</evidence>
<feature type="short sequence motif" description="'HIGH' region" evidence="9">
    <location>
        <begin position="122"/>
        <end position="132"/>
    </location>
</feature>
<dbReference type="Pfam" id="PF00750">
    <property type="entry name" value="tRNA-synt_1d"/>
    <property type="match status" value="1"/>
</dbReference>
<keyword evidence="5 9" id="KW-0067">ATP-binding</keyword>
<dbReference type="RefSeq" id="WP_209512915.1">
    <property type="nucleotide sequence ID" value="NZ_JAGGKS010000011.1"/>
</dbReference>
<evidence type="ECO:0000256" key="9">
    <source>
        <dbReference type="HAMAP-Rule" id="MF_00123"/>
    </source>
</evidence>
<dbReference type="EC" id="6.1.1.19" evidence="9"/>
<keyword evidence="6 9" id="KW-0648">Protein biosynthesis</keyword>
<dbReference type="InterPro" id="IPR005148">
    <property type="entry name" value="Arg-tRNA-synth_N"/>
</dbReference>
<dbReference type="Gene3D" id="3.40.50.620">
    <property type="entry name" value="HUPs"/>
    <property type="match status" value="1"/>
</dbReference>
<dbReference type="Proteomes" id="UP001519342">
    <property type="component" value="Unassembled WGS sequence"/>
</dbReference>
<organism evidence="13 14">
    <name type="scientific">Sedimentibacter acidaminivorans</name>
    <dbReference type="NCBI Taxonomy" id="913099"/>
    <lineage>
        <taxon>Bacteria</taxon>
        <taxon>Bacillati</taxon>
        <taxon>Bacillota</taxon>
        <taxon>Tissierellia</taxon>
        <taxon>Sedimentibacter</taxon>
    </lineage>
</organism>
<evidence type="ECO:0000256" key="6">
    <source>
        <dbReference type="ARBA" id="ARBA00022917"/>
    </source>
</evidence>
<evidence type="ECO:0000256" key="5">
    <source>
        <dbReference type="ARBA" id="ARBA00022840"/>
    </source>
</evidence>
<dbReference type="HAMAP" id="MF_00123">
    <property type="entry name" value="Arg_tRNA_synth"/>
    <property type="match status" value="1"/>
</dbReference>
<keyword evidence="3 9" id="KW-0436">Ligase</keyword>
<dbReference type="InterPro" id="IPR035684">
    <property type="entry name" value="ArgRS_core"/>
</dbReference>
<dbReference type="InterPro" id="IPR036695">
    <property type="entry name" value="Arg-tRNA-synth_N_sf"/>
</dbReference>
<evidence type="ECO:0000256" key="8">
    <source>
        <dbReference type="ARBA" id="ARBA00049339"/>
    </source>
</evidence>
<dbReference type="SUPFAM" id="SSF52374">
    <property type="entry name" value="Nucleotidylyl transferase"/>
    <property type="match status" value="1"/>
</dbReference>
<feature type="domain" description="Arginyl tRNA synthetase N-terminal" evidence="12">
    <location>
        <begin position="1"/>
        <end position="84"/>
    </location>
</feature>
<evidence type="ECO:0000256" key="4">
    <source>
        <dbReference type="ARBA" id="ARBA00022741"/>
    </source>
</evidence>
<dbReference type="InterPro" id="IPR001278">
    <property type="entry name" value="Arg-tRNA-ligase"/>
</dbReference>
<keyword evidence="4 9" id="KW-0547">Nucleotide-binding</keyword>
<evidence type="ECO:0000256" key="2">
    <source>
        <dbReference type="ARBA" id="ARBA00022490"/>
    </source>
</evidence>
<dbReference type="Gene3D" id="1.10.730.10">
    <property type="entry name" value="Isoleucyl-tRNA Synthetase, Domain 1"/>
    <property type="match status" value="1"/>
</dbReference>
<evidence type="ECO:0000256" key="1">
    <source>
        <dbReference type="ARBA" id="ARBA00005594"/>
    </source>
</evidence>
<dbReference type="PANTHER" id="PTHR11956:SF5">
    <property type="entry name" value="ARGININE--TRNA LIGASE, CYTOPLASMIC"/>
    <property type="match status" value="1"/>
</dbReference>
<dbReference type="PROSITE" id="PS00178">
    <property type="entry name" value="AA_TRNA_LIGASE_I"/>
    <property type="match status" value="1"/>
</dbReference>
<sequence length="568" mass="65212">MDFKQKVAEIFTSLDDEITIDEAIQMIEVPPNSDMGDYAVPCFKFSKKYRKAPAMIAKDLSEKIGQVEGFEKVENAGPYVNFFVDKKHFAEKILKQAYAEKDKFGSTNVGEGKTVIVEFSSPNIAKPFHIGHIRSTLIGNSIHKIYTYMGYNTVAINHLGDYGTQFGMLISAYKKWGTPEIVEAIEKDPIPELLKLYVRYNQEIETHPEYQEEARYWFKELENGNEEAHKLWSWFREVSLKEFNRVYEMFGIKYDSLAGESFYSDKMADVISELEDKQLLKDSEGAKIVELSEYGLTDALIQKSDGSTLYVTRDIAAAMYRKKTYDFYKNIYVVGAPQKLHFDQWRKIIELMGYEWADDCVHVMFGTVSLEDGALATRKGRVVFLEDVLKKAIEKTTEIISDRNPDIDNREEVAKQVGIGAVIFQELFNNRIKDYMFSWDKTLSFEGETGPYVQYSYARTCSLLKRADIEIDDDVDFSVLTDKEAFNVIKKLEGFKAAVLGSHDKYEPFFITRYVVSLAQEFNRFYHECPIIVEDANVKKARLLLTQTVNTVIKTALGLLGMDAPEKM</sequence>
<dbReference type="Pfam" id="PF05746">
    <property type="entry name" value="DALR_1"/>
    <property type="match status" value="1"/>
</dbReference>
<dbReference type="InterPro" id="IPR009080">
    <property type="entry name" value="tRNAsynth_Ia_anticodon-bd"/>
</dbReference>
<protein>
    <recommendedName>
        <fullName evidence="9">Arginine--tRNA ligase</fullName>
        <ecNumber evidence="9">6.1.1.19</ecNumber>
    </recommendedName>
    <alternativeName>
        <fullName evidence="9">Arginyl-tRNA synthetase</fullName>
        <shortName evidence="9">ArgRS</shortName>
    </alternativeName>
</protein>
<comment type="catalytic activity">
    <reaction evidence="8 9">
        <text>tRNA(Arg) + L-arginine + ATP = L-arginyl-tRNA(Arg) + AMP + diphosphate</text>
        <dbReference type="Rhea" id="RHEA:20301"/>
        <dbReference type="Rhea" id="RHEA-COMP:9658"/>
        <dbReference type="Rhea" id="RHEA-COMP:9673"/>
        <dbReference type="ChEBI" id="CHEBI:30616"/>
        <dbReference type="ChEBI" id="CHEBI:32682"/>
        <dbReference type="ChEBI" id="CHEBI:33019"/>
        <dbReference type="ChEBI" id="CHEBI:78442"/>
        <dbReference type="ChEBI" id="CHEBI:78513"/>
        <dbReference type="ChEBI" id="CHEBI:456215"/>
        <dbReference type="EC" id="6.1.1.19"/>
    </reaction>
</comment>
<reference evidence="13 14" key="1">
    <citation type="submission" date="2021-03" db="EMBL/GenBank/DDBJ databases">
        <title>Genomic Encyclopedia of Type Strains, Phase IV (KMG-IV): sequencing the most valuable type-strain genomes for metagenomic binning, comparative biology and taxonomic classification.</title>
        <authorList>
            <person name="Goeker M."/>
        </authorList>
    </citation>
    <scope>NUCLEOTIDE SEQUENCE [LARGE SCALE GENOMIC DNA]</scope>
    <source>
        <strain evidence="13 14">DSM 24004</strain>
    </source>
</reference>
<dbReference type="EMBL" id="JAGGKS010000011">
    <property type="protein sequence ID" value="MBP1927203.1"/>
    <property type="molecule type" value="Genomic_DNA"/>
</dbReference>
<dbReference type="SMART" id="SM00836">
    <property type="entry name" value="DALR_1"/>
    <property type="match status" value="1"/>
</dbReference>
<dbReference type="PANTHER" id="PTHR11956">
    <property type="entry name" value="ARGINYL-TRNA SYNTHETASE"/>
    <property type="match status" value="1"/>
</dbReference>
<evidence type="ECO:0000256" key="7">
    <source>
        <dbReference type="ARBA" id="ARBA00023146"/>
    </source>
</evidence>
<dbReference type="CDD" id="cd00671">
    <property type="entry name" value="ArgRS_core"/>
    <property type="match status" value="1"/>
</dbReference>
<evidence type="ECO:0000313" key="14">
    <source>
        <dbReference type="Proteomes" id="UP001519342"/>
    </source>
</evidence>
<dbReference type="SMART" id="SM01016">
    <property type="entry name" value="Arg_tRNA_synt_N"/>
    <property type="match status" value="1"/>
</dbReference>
<evidence type="ECO:0000313" key="13">
    <source>
        <dbReference type="EMBL" id="MBP1927203.1"/>
    </source>
</evidence>
<dbReference type="CDD" id="cd07956">
    <property type="entry name" value="Anticodon_Ia_Arg"/>
    <property type="match status" value="1"/>
</dbReference>
<name>A0ABS4GHM9_9FIRM</name>
<proteinExistence type="inferred from homology"/>
<evidence type="ECO:0000256" key="3">
    <source>
        <dbReference type="ARBA" id="ARBA00022598"/>
    </source>
</evidence>
<dbReference type="GO" id="GO:0004814">
    <property type="term" value="F:arginine-tRNA ligase activity"/>
    <property type="evidence" value="ECO:0007669"/>
    <property type="project" value="UniProtKB-EC"/>
</dbReference>
<accession>A0ABS4GHM9</accession>
<keyword evidence="7 9" id="KW-0030">Aminoacyl-tRNA synthetase</keyword>
<comment type="similarity">
    <text evidence="1 9 10">Belongs to the class-I aminoacyl-tRNA synthetase family.</text>
</comment>
<dbReference type="InterPro" id="IPR001412">
    <property type="entry name" value="aa-tRNA-synth_I_CS"/>
</dbReference>
<gene>
    <name evidence="9" type="primary">argS</name>
    <name evidence="13" type="ORF">J2Z76_003100</name>
</gene>
<dbReference type="SUPFAM" id="SSF55190">
    <property type="entry name" value="Arginyl-tRNA synthetase (ArgRS), N-terminal 'additional' domain"/>
    <property type="match status" value="1"/>
</dbReference>
<dbReference type="InterPro" id="IPR008909">
    <property type="entry name" value="DALR_anticod-bd"/>
</dbReference>
<comment type="caution">
    <text evidence="13">The sequence shown here is derived from an EMBL/GenBank/DDBJ whole genome shotgun (WGS) entry which is preliminary data.</text>
</comment>
<keyword evidence="14" id="KW-1185">Reference proteome</keyword>
<comment type="subunit">
    <text evidence="9">Monomer.</text>
</comment>
<keyword evidence="2 9" id="KW-0963">Cytoplasm</keyword>
<evidence type="ECO:0000259" key="12">
    <source>
        <dbReference type="SMART" id="SM01016"/>
    </source>
</evidence>
<dbReference type="InterPro" id="IPR014729">
    <property type="entry name" value="Rossmann-like_a/b/a_fold"/>
</dbReference>
<dbReference type="PRINTS" id="PR01038">
    <property type="entry name" value="TRNASYNTHARG"/>
</dbReference>
<dbReference type="Gene3D" id="3.30.1360.70">
    <property type="entry name" value="Arginyl tRNA synthetase N-terminal domain"/>
    <property type="match status" value="1"/>
</dbReference>
<dbReference type="SUPFAM" id="SSF47323">
    <property type="entry name" value="Anticodon-binding domain of a subclass of class I aminoacyl-tRNA synthetases"/>
    <property type="match status" value="1"/>
</dbReference>
<feature type="domain" description="DALR anticodon binding" evidence="11">
    <location>
        <begin position="453"/>
        <end position="568"/>
    </location>
</feature>
<comment type="subcellular location">
    <subcellularLocation>
        <location evidence="9">Cytoplasm</location>
    </subcellularLocation>
</comment>